<reference evidence="2" key="1">
    <citation type="submission" date="2019-08" db="EMBL/GenBank/DDBJ databases">
        <authorList>
            <person name="Kucharzyk K."/>
            <person name="Murdoch R.W."/>
            <person name="Higgins S."/>
            <person name="Loffler F."/>
        </authorList>
    </citation>
    <scope>NUCLEOTIDE SEQUENCE</scope>
</reference>
<accession>A0A645B4R1</accession>
<dbReference type="AlphaFoldDB" id="A0A645B4R1"/>
<feature type="compositionally biased region" description="Basic and acidic residues" evidence="1">
    <location>
        <begin position="31"/>
        <end position="40"/>
    </location>
</feature>
<sequence>MVDEKTHRDQDDRKGDVGRQGTDAYIPPRPVSEDVSRLQTDDGDPEARAGPVELRKGLRKRRPP</sequence>
<feature type="compositionally biased region" description="Basic and acidic residues" evidence="1">
    <location>
        <begin position="1"/>
        <end position="17"/>
    </location>
</feature>
<feature type="region of interest" description="Disordered" evidence="1">
    <location>
        <begin position="1"/>
        <end position="64"/>
    </location>
</feature>
<organism evidence="2">
    <name type="scientific">bioreactor metagenome</name>
    <dbReference type="NCBI Taxonomy" id="1076179"/>
    <lineage>
        <taxon>unclassified sequences</taxon>
        <taxon>metagenomes</taxon>
        <taxon>ecological metagenomes</taxon>
    </lineage>
</organism>
<name>A0A645B4R1_9ZZZZ</name>
<evidence type="ECO:0000256" key="1">
    <source>
        <dbReference type="SAM" id="MobiDB-lite"/>
    </source>
</evidence>
<gene>
    <name evidence="2" type="ORF">SDC9_106425</name>
</gene>
<comment type="caution">
    <text evidence="2">The sequence shown here is derived from an EMBL/GenBank/DDBJ whole genome shotgun (WGS) entry which is preliminary data.</text>
</comment>
<protein>
    <submittedName>
        <fullName evidence="2">Uncharacterized protein</fullName>
    </submittedName>
</protein>
<evidence type="ECO:0000313" key="2">
    <source>
        <dbReference type="EMBL" id="MPM59581.1"/>
    </source>
</evidence>
<dbReference type="EMBL" id="VSSQ01017361">
    <property type="protein sequence ID" value="MPM59581.1"/>
    <property type="molecule type" value="Genomic_DNA"/>
</dbReference>
<proteinExistence type="predicted"/>